<feature type="non-terminal residue" evidence="2">
    <location>
        <position position="1"/>
    </location>
</feature>
<accession>A0A392TNY6</accession>
<reference evidence="2 3" key="1">
    <citation type="journal article" date="2018" name="Front. Plant Sci.">
        <title>Red Clover (Trifolium pratense) and Zigzag Clover (T. medium) - A Picture of Genomic Similarities and Differences.</title>
        <authorList>
            <person name="Dluhosova J."/>
            <person name="Istvanek J."/>
            <person name="Nedelnik J."/>
            <person name="Repkova J."/>
        </authorList>
    </citation>
    <scope>NUCLEOTIDE SEQUENCE [LARGE SCALE GENOMIC DNA]</scope>
    <source>
        <strain evidence="3">cv. 10/8</strain>
        <tissue evidence="2">Leaf</tissue>
    </source>
</reference>
<protein>
    <submittedName>
        <fullName evidence="2">Uncharacterized protein</fullName>
    </submittedName>
</protein>
<evidence type="ECO:0000313" key="2">
    <source>
        <dbReference type="EMBL" id="MCI61870.1"/>
    </source>
</evidence>
<comment type="caution">
    <text evidence="2">The sequence shown here is derived from an EMBL/GenBank/DDBJ whole genome shotgun (WGS) entry which is preliminary data.</text>
</comment>
<keyword evidence="1" id="KW-0732">Signal</keyword>
<evidence type="ECO:0000313" key="3">
    <source>
        <dbReference type="Proteomes" id="UP000265520"/>
    </source>
</evidence>
<dbReference type="EMBL" id="LXQA010608119">
    <property type="protein sequence ID" value="MCI61870.1"/>
    <property type="molecule type" value="Genomic_DNA"/>
</dbReference>
<dbReference type="AlphaFoldDB" id="A0A392TNY6"/>
<evidence type="ECO:0000256" key="1">
    <source>
        <dbReference type="SAM" id="SignalP"/>
    </source>
</evidence>
<proteinExistence type="predicted"/>
<dbReference type="Proteomes" id="UP000265520">
    <property type="component" value="Unassembled WGS sequence"/>
</dbReference>
<sequence>FWRWRNAPSSVARRTMLFYFAGFASGCRATHEGGWRNAQQVLGLSCFLLVPAQHAGYGCATRMLSV</sequence>
<name>A0A392TNY6_9FABA</name>
<feature type="signal peptide" evidence="1">
    <location>
        <begin position="1"/>
        <end position="29"/>
    </location>
</feature>
<feature type="chain" id="PRO_5017395815" evidence="1">
    <location>
        <begin position="30"/>
        <end position="66"/>
    </location>
</feature>
<organism evidence="2 3">
    <name type="scientific">Trifolium medium</name>
    <dbReference type="NCBI Taxonomy" id="97028"/>
    <lineage>
        <taxon>Eukaryota</taxon>
        <taxon>Viridiplantae</taxon>
        <taxon>Streptophyta</taxon>
        <taxon>Embryophyta</taxon>
        <taxon>Tracheophyta</taxon>
        <taxon>Spermatophyta</taxon>
        <taxon>Magnoliopsida</taxon>
        <taxon>eudicotyledons</taxon>
        <taxon>Gunneridae</taxon>
        <taxon>Pentapetalae</taxon>
        <taxon>rosids</taxon>
        <taxon>fabids</taxon>
        <taxon>Fabales</taxon>
        <taxon>Fabaceae</taxon>
        <taxon>Papilionoideae</taxon>
        <taxon>50 kb inversion clade</taxon>
        <taxon>NPAAA clade</taxon>
        <taxon>Hologalegina</taxon>
        <taxon>IRL clade</taxon>
        <taxon>Trifolieae</taxon>
        <taxon>Trifolium</taxon>
    </lineage>
</organism>
<keyword evidence="3" id="KW-1185">Reference proteome</keyword>